<evidence type="ECO:0000259" key="1">
    <source>
        <dbReference type="Pfam" id="PF01408"/>
    </source>
</evidence>
<accession>A0A938X4W0</accession>
<dbReference type="PANTHER" id="PTHR43249">
    <property type="entry name" value="UDP-N-ACETYL-2-AMINO-2-DEOXY-D-GLUCURONATE OXIDASE"/>
    <property type="match status" value="1"/>
</dbReference>
<comment type="caution">
    <text evidence="3">The sequence shown here is derived from an EMBL/GenBank/DDBJ whole genome shotgun (WGS) entry which is preliminary data.</text>
</comment>
<feature type="domain" description="Gfo/Idh/MocA-like oxidoreductase N-terminal" evidence="1">
    <location>
        <begin position="4"/>
        <end position="122"/>
    </location>
</feature>
<dbReference type="InterPro" id="IPR000683">
    <property type="entry name" value="Gfo/Idh/MocA-like_OxRdtase_N"/>
</dbReference>
<proteinExistence type="predicted"/>
<reference evidence="3" key="2">
    <citation type="journal article" date="2021" name="Sci. Rep.">
        <title>The distribution of antibiotic resistance genes in chicken gut microbiota commensals.</title>
        <authorList>
            <person name="Juricova H."/>
            <person name="Matiasovicova J."/>
            <person name="Kubasova T."/>
            <person name="Cejkova D."/>
            <person name="Rychlik I."/>
        </authorList>
    </citation>
    <scope>NUCLEOTIDE SEQUENCE</scope>
    <source>
        <strain evidence="3">An559</strain>
    </source>
</reference>
<dbReference type="PANTHER" id="PTHR43249:SF1">
    <property type="entry name" value="D-GLUCOSIDE 3-DEHYDROGENASE"/>
    <property type="match status" value="1"/>
</dbReference>
<reference evidence="3" key="1">
    <citation type="submission" date="2020-08" db="EMBL/GenBank/DDBJ databases">
        <authorList>
            <person name="Cejkova D."/>
            <person name="Kubasova T."/>
            <person name="Jahodarova E."/>
            <person name="Rychlik I."/>
        </authorList>
    </citation>
    <scope>NUCLEOTIDE SEQUENCE</scope>
    <source>
        <strain evidence="3">An559</strain>
    </source>
</reference>
<dbReference type="InterPro" id="IPR036291">
    <property type="entry name" value="NAD(P)-bd_dom_sf"/>
</dbReference>
<dbReference type="InterPro" id="IPR055170">
    <property type="entry name" value="GFO_IDH_MocA-like_dom"/>
</dbReference>
<name>A0A938X4W0_9FIRM</name>
<dbReference type="Proteomes" id="UP000774750">
    <property type="component" value="Unassembled WGS sequence"/>
</dbReference>
<evidence type="ECO:0000313" key="4">
    <source>
        <dbReference type="Proteomes" id="UP000774750"/>
    </source>
</evidence>
<feature type="domain" description="GFO/IDH/MocA-like oxidoreductase" evidence="2">
    <location>
        <begin position="133"/>
        <end position="257"/>
    </location>
</feature>
<evidence type="ECO:0000259" key="2">
    <source>
        <dbReference type="Pfam" id="PF22725"/>
    </source>
</evidence>
<sequence length="391" mass="43432">MNEVRIGIVGIGNMGSAHAKSILAGNVARLTLGAVCDIAPEKLSWASENLPGVPQFSDYHEMFASGLIDAVLIATPHYLHPTIAIDGFAAGLHVLTEKPAGVYTNQVQMMNDAAKASDRVFGIMYNQRTNPQFQKIREIIKSGRLGECKRLIWIITNWYRTQAYYDSGTWRATWAGEGGGVLINQCPHNLDLWQWMFGMPTRVRATCHYGKWHNIEVEDEVTAYAEYANGASAVFITTTGEAPGTNRLEVTGDRGKLVWEEGKLTFYELAVPERETCFTSKEGFVTPEMTVHDVPVEGEETAHNGILLNFTNAILDGEELLAPGEEGICGLTVSNAIHLSDWTNDWVTLPIDSDKFEAMLNERRKNSHVKEHAVSEIADLRGTYNSRWSVR</sequence>
<dbReference type="AlphaFoldDB" id="A0A938X4W0"/>
<dbReference type="InterPro" id="IPR052515">
    <property type="entry name" value="Gfo/Idh/MocA_Oxidoreductase"/>
</dbReference>
<keyword evidence="4" id="KW-1185">Reference proteome</keyword>
<dbReference type="SUPFAM" id="SSF55347">
    <property type="entry name" value="Glyceraldehyde-3-phosphate dehydrogenase-like, C-terminal domain"/>
    <property type="match status" value="1"/>
</dbReference>
<dbReference type="RefSeq" id="WP_204444086.1">
    <property type="nucleotide sequence ID" value="NZ_JACJKY010000002.1"/>
</dbReference>
<dbReference type="Pfam" id="PF22725">
    <property type="entry name" value="GFO_IDH_MocA_C3"/>
    <property type="match status" value="1"/>
</dbReference>
<dbReference type="Pfam" id="PF01408">
    <property type="entry name" value="GFO_IDH_MocA"/>
    <property type="match status" value="1"/>
</dbReference>
<dbReference type="GO" id="GO:0000166">
    <property type="term" value="F:nucleotide binding"/>
    <property type="evidence" value="ECO:0007669"/>
    <property type="project" value="InterPro"/>
</dbReference>
<protein>
    <submittedName>
        <fullName evidence="3">Gfo/Idh/MocA family oxidoreductase</fullName>
    </submittedName>
</protein>
<dbReference type="Gene3D" id="3.30.360.10">
    <property type="entry name" value="Dihydrodipicolinate Reductase, domain 2"/>
    <property type="match status" value="1"/>
</dbReference>
<gene>
    <name evidence="3" type="ORF">H6A12_01545</name>
</gene>
<dbReference type="EMBL" id="JACJKY010000002">
    <property type="protein sequence ID" value="MBM6919848.1"/>
    <property type="molecule type" value="Genomic_DNA"/>
</dbReference>
<dbReference type="Gene3D" id="3.40.50.720">
    <property type="entry name" value="NAD(P)-binding Rossmann-like Domain"/>
    <property type="match status" value="1"/>
</dbReference>
<evidence type="ECO:0000313" key="3">
    <source>
        <dbReference type="EMBL" id="MBM6919848.1"/>
    </source>
</evidence>
<dbReference type="SUPFAM" id="SSF51735">
    <property type="entry name" value="NAD(P)-binding Rossmann-fold domains"/>
    <property type="match status" value="1"/>
</dbReference>
<organism evidence="3 4">
    <name type="scientific">Merdimmobilis hominis</name>
    <dbReference type="NCBI Taxonomy" id="2897707"/>
    <lineage>
        <taxon>Bacteria</taxon>
        <taxon>Bacillati</taxon>
        <taxon>Bacillota</taxon>
        <taxon>Clostridia</taxon>
        <taxon>Eubacteriales</taxon>
        <taxon>Oscillospiraceae</taxon>
        <taxon>Merdimmobilis</taxon>
    </lineage>
</organism>